<dbReference type="EMBL" id="NIPW01000008">
    <property type="protein sequence ID" value="OWJ79382.1"/>
    <property type="molecule type" value="Genomic_DNA"/>
</dbReference>
<reference evidence="5 6" key="1">
    <citation type="submission" date="2016-12" db="EMBL/GenBank/DDBJ databases">
        <title>Comparison of Traditional DNA-DNA Hybridization with In Silico Genomic Analysis.</title>
        <authorList>
            <person name="Nicholson A.C."/>
            <person name="Humrighouse B.W."/>
            <person name="Graziano J."/>
            <person name="Lasker B."/>
            <person name="Whitney A.M."/>
            <person name="Mcquiston J.R."/>
        </authorList>
    </citation>
    <scope>NUCLEOTIDE SEQUENCE [LARGE SCALE GENOMIC DNA]</scope>
    <source>
        <strain evidence="5 6">H2240</strain>
    </source>
</reference>
<dbReference type="PANTHER" id="PTHR46796">
    <property type="entry name" value="HTH-TYPE TRANSCRIPTIONAL ACTIVATOR RHAS-RELATED"/>
    <property type="match status" value="1"/>
</dbReference>
<keyword evidence="3" id="KW-0804">Transcription</keyword>
<keyword evidence="1" id="KW-0805">Transcription regulation</keyword>
<name>A0A212ADV3_9RHOB</name>
<gene>
    <name evidence="5" type="ORF">CDV49_05745</name>
</gene>
<dbReference type="Gene3D" id="1.10.10.60">
    <property type="entry name" value="Homeodomain-like"/>
    <property type="match status" value="1"/>
</dbReference>
<evidence type="ECO:0000259" key="4">
    <source>
        <dbReference type="PROSITE" id="PS01124"/>
    </source>
</evidence>
<organism evidence="5 6">
    <name type="scientific">Haematobacter genomosp. 1</name>
    <dbReference type="NCBI Taxonomy" id="366618"/>
    <lineage>
        <taxon>Bacteria</taxon>
        <taxon>Pseudomonadati</taxon>
        <taxon>Pseudomonadota</taxon>
        <taxon>Alphaproteobacteria</taxon>
        <taxon>Rhodobacterales</taxon>
        <taxon>Paracoccaceae</taxon>
        <taxon>Haematobacter</taxon>
    </lineage>
</organism>
<dbReference type="PROSITE" id="PS01124">
    <property type="entry name" value="HTH_ARAC_FAMILY_2"/>
    <property type="match status" value="1"/>
</dbReference>
<evidence type="ECO:0000313" key="6">
    <source>
        <dbReference type="Proteomes" id="UP000196878"/>
    </source>
</evidence>
<dbReference type="SMART" id="SM00342">
    <property type="entry name" value="HTH_ARAC"/>
    <property type="match status" value="1"/>
</dbReference>
<dbReference type="Proteomes" id="UP000196878">
    <property type="component" value="Unassembled WGS sequence"/>
</dbReference>
<evidence type="ECO:0000256" key="1">
    <source>
        <dbReference type="ARBA" id="ARBA00023015"/>
    </source>
</evidence>
<sequence length="309" mass="33786">MTFRPNMTSQIEGIRLCDTLSWRGWDGVVADVWHARGAKGAGGTYLSPDPRIVVLLEGAEALALSPVAGRGFRPVGRVFYVPAGMRVWSRVDHSHSFRHLDLHLDRARMEERLGGAIAGECWSRPILQGGSAALVTLAGLIARECTEPERHDLAGEGLIQAFLAELFALPPAAAAKGGLTRRQLARVREHVEANLAGRIAITDLAQVAGLSESWFTRAFKQATGLPPHQWVLRRRLARAQGLLEASDLPLAEIACAVGFADQAHLTRSFRSAIGITPGNWRRERDTARRGRIRQIPTEMIKTDGALPPR</sequence>
<dbReference type="GO" id="GO:0003700">
    <property type="term" value="F:DNA-binding transcription factor activity"/>
    <property type="evidence" value="ECO:0007669"/>
    <property type="project" value="InterPro"/>
</dbReference>
<comment type="caution">
    <text evidence="5">The sequence shown here is derived from an EMBL/GenBank/DDBJ whole genome shotgun (WGS) entry which is preliminary data.</text>
</comment>
<evidence type="ECO:0000256" key="2">
    <source>
        <dbReference type="ARBA" id="ARBA00023125"/>
    </source>
</evidence>
<dbReference type="InterPro" id="IPR050204">
    <property type="entry name" value="AraC_XylS_family_regulators"/>
</dbReference>
<keyword evidence="2" id="KW-0238">DNA-binding</keyword>
<proteinExistence type="predicted"/>
<dbReference type="InterPro" id="IPR018062">
    <property type="entry name" value="HTH_AraC-typ_CS"/>
</dbReference>
<dbReference type="SUPFAM" id="SSF46689">
    <property type="entry name" value="Homeodomain-like"/>
    <property type="match status" value="2"/>
</dbReference>
<dbReference type="RefSeq" id="WP_088214610.1">
    <property type="nucleotide sequence ID" value="NZ_NIPW01000008.1"/>
</dbReference>
<protein>
    <submittedName>
        <fullName evidence="5">AraC family transcriptional regulator</fullName>
    </submittedName>
</protein>
<dbReference type="InterPro" id="IPR018060">
    <property type="entry name" value="HTH_AraC"/>
</dbReference>
<dbReference type="OrthoDB" id="9793400at2"/>
<evidence type="ECO:0000256" key="3">
    <source>
        <dbReference type="ARBA" id="ARBA00023163"/>
    </source>
</evidence>
<keyword evidence="6" id="KW-1185">Reference proteome</keyword>
<dbReference type="AlphaFoldDB" id="A0A212ADV3"/>
<accession>A0A212ADV3</accession>
<dbReference type="PANTHER" id="PTHR46796:SF6">
    <property type="entry name" value="ARAC SUBFAMILY"/>
    <property type="match status" value="1"/>
</dbReference>
<dbReference type="GO" id="GO:0043565">
    <property type="term" value="F:sequence-specific DNA binding"/>
    <property type="evidence" value="ECO:0007669"/>
    <property type="project" value="InterPro"/>
</dbReference>
<dbReference type="Pfam" id="PF12833">
    <property type="entry name" value="HTH_18"/>
    <property type="match status" value="1"/>
</dbReference>
<dbReference type="PROSITE" id="PS00041">
    <property type="entry name" value="HTH_ARAC_FAMILY_1"/>
    <property type="match status" value="1"/>
</dbReference>
<feature type="domain" description="HTH araC/xylS-type" evidence="4">
    <location>
        <begin position="185"/>
        <end position="283"/>
    </location>
</feature>
<dbReference type="InterPro" id="IPR009057">
    <property type="entry name" value="Homeodomain-like_sf"/>
</dbReference>
<evidence type="ECO:0000313" key="5">
    <source>
        <dbReference type="EMBL" id="OWJ79382.1"/>
    </source>
</evidence>